<protein>
    <submittedName>
        <fullName evidence="6">Flavin reductase (DIM6/NTAB) family NADH-FMN oxidoreductase RutF</fullName>
    </submittedName>
    <submittedName>
        <fullName evidence="7">Flavin reductase family protein</fullName>
    </submittedName>
</protein>
<evidence type="ECO:0000313" key="9">
    <source>
        <dbReference type="Proteomes" id="UP000704529"/>
    </source>
</evidence>
<dbReference type="AlphaFoldDB" id="A0AA40ZZ72"/>
<organism evidence="7 9">
    <name type="scientific">Sphingomonas yabuuchiae</name>
    <dbReference type="NCBI Taxonomy" id="172044"/>
    <lineage>
        <taxon>Bacteria</taxon>
        <taxon>Pseudomonadati</taxon>
        <taxon>Pseudomonadota</taxon>
        <taxon>Alphaproteobacteria</taxon>
        <taxon>Sphingomonadales</taxon>
        <taxon>Sphingomonadaceae</taxon>
        <taxon>Sphingomonas</taxon>
    </lineage>
</organism>
<comment type="caution">
    <text evidence="7">The sequence shown here is derived from an EMBL/GenBank/DDBJ whole genome shotgun (WGS) entry which is preliminary data.</text>
</comment>
<evidence type="ECO:0000256" key="4">
    <source>
        <dbReference type="ARBA" id="ARBA00038054"/>
    </source>
</evidence>
<dbReference type="Gene3D" id="2.30.110.10">
    <property type="entry name" value="Electron Transport, Fmn-binding Protein, Chain A"/>
    <property type="match status" value="1"/>
</dbReference>
<comment type="cofactor">
    <cofactor evidence="1">
        <name>FMN</name>
        <dbReference type="ChEBI" id="CHEBI:58210"/>
    </cofactor>
</comment>
<dbReference type="PANTHER" id="PTHR33798:SF5">
    <property type="entry name" value="FLAVIN REDUCTASE LIKE DOMAIN-CONTAINING PROTEIN"/>
    <property type="match status" value="1"/>
</dbReference>
<evidence type="ECO:0000256" key="1">
    <source>
        <dbReference type="ARBA" id="ARBA00001917"/>
    </source>
</evidence>
<dbReference type="Proteomes" id="UP000704529">
    <property type="component" value="Unassembled WGS sequence"/>
</dbReference>
<comment type="similarity">
    <text evidence="4">Belongs to the flavoredoxin family.</text>
</comment>
<dbReference type="GO" id="GO:0010181">
    <property type="term" value="F:FMN binding"/>
    <property type="evidence" value="ECO:0007669"/>
    <property type="project" value="InterPro"/>
</dbReference>
<evidence type="ECO:0000313" key="6">
    <source>
        <dbReference type="EMBL" id="MBB4610924.1"/>
    </source>
</evidence>
<reference evidence="6 8" key="1">
    <citation type="submission" date="2020-08" db="EMBL/GenBank/DDBJ databases">
        <title>Genomic Encyclopedia of Type Strains, Phase IV (KMG-IV): sequencing the most valuable type-strain genomes for metagenomic binning, comparative biology and taxonomic classification.</title>
        <authorList>
            <person name="Goeker M."/>
        </authorList>
    </citation>
    <scope>NUCLEOTIDE SEQUENCE [LARGE SCALE GENOMIC DNA]</scope>
    <source>
        <strain evidence="6 8">DSM 14562</strain>
    </source>
</reference>
<gene>
    <name evidence="6" type="ORF">GGQ89_003163</name>
    <name evidence="7" type="ORF">JYA60_10930</name>
</gene>
<evidence type="ECO:0000313" key="7">
    <source>
        <dbReference type="EMBL" id="MBN3558739.1"/>
    </source>
</evidence>
<keyword evidence="8" id="KW-1185">Reference proteome</keyword>
<evidence type="ECO:0000256" key="3">
    <source>
        <dbReference type="ARBA" id="ARBA00022643"/>
    </source>
</evidence>
<dbReference type="Proteomes" id="UP000584663">
    <property type="component" value="Unassembled WGS sequence"/>
</dbReference>
<reference evidence="7" key="2">
    <citation type="submission" date="2021-01" db="EMBL/GenBank/DDBJ databases">
        <title>Genome Sequencing of Type Strains.</title>
        <authorList>
            <person name="Lemaire J.F."/>
            <person name="Inderbitzin P."/>
            <person name="Collins S.B."/>
            <person name="Wespe N."/>
            <person name="Knight-Connoni V."/>
        </authorList>
    </citation>
    <scope>NUCLEOTIDE SEQUENCE</scope>
    <source>
        <strain evidence="7">DSM 14562</strain>
    </source>
</reference>
<evidence type="ECO:0000256" key="2">
    <source>
        <dbReference type="ARBA" id="ARBA00022630"/>
    </source>
</evidence>
<name>A0AA40ZZ72_9SPHN</name>
<accession>A0AA40ZZ72</accession>
<sequence length="209" mass="22383">MQVDMRTLDAASRYKIIGACITPRPIAWVSSVSAGGVPNLAPYSFFNAIGNDPPMIVLGLVAHPTKGTKDTAANIRETGNFIVHLVDEAHAERMNHTSIDHPAGVDEGALVGLDMVPGVAVAAPRIASAPVGFECRARHIIETGPNQIAVLAEIVHAHIADAFVTDATRLHFDISAMNLISRLHGAGWYGRQSDKFEMLRPALPILVKE</sequence>
<dbReference type="EMBL" id="JAFHKU010000130">
    <property type="protein sequence ID" value="MBN3558739.1"/>
    <property type="molecule type" value="Genomic_DNA"/>
</dbReference>
<evidence type="ECO:0000259" key="5">
    <source>
        <dbReference type="SMART" id="SM00903"/>
    </source>
</evidence>
<dbReference type="RefSeq" id="WP_184106351.1">
    <property type="nucleotide sequence ID" value="NZ_JACHNX010000016.1"/>
</dbReference>
<feature type="domain" description="Flavin reductase like" evidence="5">
    <location>
        <begin position="19"/>
        <end position="172"/>
    </location>
</feature>
<dbReference type="Pfam" id="PF01613">
    <property type="entry name" value="Flavin_Reduct"/>
    <property type="match status" value="1"/>
</dbReference>
<dbReference type="GO" id="GO:0016646">
    <property type="term" value="F:oxidoreductase activity, acting on the CH-NH group of donors, NAD or NADP as acceptor"/>
    <property type="evidence" value="ECO:0007669"/>
    <property type="project" value="UniProtKB-ARBA"/>
</dbReference>
<dbReference type="InterPro" id="IPR002563">
    <property type="entry name" value="Flavin_Rdtase-like_dom"/>
</dbReference>
<evidence type="ECO:0000313" key="8">
    <source>
        <dbReference type="Proteomes" id="UP000584663"/>
    </source>
</evidence>
<proteinExistence type="inferred from homology"/>
<dbReference type="PANTHER" id="PTHR33798">
    <property type="entry name" value="FLAVOPROTEIN OXYGENASE"/>
    <property type="match status" value="1"/>
</dbReference>
<dbReference type="SUPFAM" id="SSF50475">
    <property type="entry name" value="FMN-binding split barrel"/>
    <property type="match status" value="1"/>
</dbReference>
<dbReference type="InterPro" id="IPR012349">
    <property type="entry name" value="Split_barrel_FMN-bd"/>
</dbReference>
<dbReference type="SMART" id="SM00903">
    <property type="entry name" value="Flavin_Reduct"/>
    <property type="match status" value="1"/>
</dbReference>
<keyword evidence="3" id="KW-0288">FMN</keyword>
<keyword evidence="2" id="KW-0285">Flavoprotein</keyword>
<dbReference type="EMBL" id="JACHNX010000016">
    <property type="protein sequence ID" value="MBB4610924.1"/>
    <property type="molecule type" value="Genomic_DNA"/>
</dbReference>